<reference evidence="5" key="1">
    <citation type="submission" date="2021-01" db="EMBL/GenBank/DDBJ databases">
        <authorList>
            <person name="Corre E."/>
            <person name="Pelletier E."/>
            <person name="Niang G."/>
            <person name="Scheremetjew M."/>
            <person name="Finn R."/>
            <person name="Kale V."/>
            <person name="Holt S."/>
            <person name="Cochrane G."/>
            <person name="Meng A."/>
            <person name="Brown T."/>
            <person name="Cohen L."/>
        </authorList>
    </citation>
    <scope>NUCLEOTIDE SEQUENCE</scope>
    <source>
        <strain evidence="5">RCC1130</strain>
    </source>
</reference>
<evidence type="ECO:0000256" key="3">
    <source>
        <dbReference type="PROSITE-ProRule" id="PRU00339"/>
    </source>
</evidence>
<dbReference type="PROSITE" id="PS50005">
    <property type="entry name" value="TPR"/>
    <property type="match status" value="1"/>
</dbReference>
<keyword evidence="2 3" id="KW-0802">TPR repeat</keyword>
<evidence type="ECO:0000313" key="5">
    <source>
        <dbReference type="EMBL" id="CAD8530431.1"/>
    </source>
</evidence>
<dbReference type="PANTHER" id="PTHR22767:SF2">
    <property type="entry name" value="N(ALPHA)-ACETYLTRANSFERASE 15_16, ISOFORM A"/>
    <property type="match status" value="1"/>
</dbReference>
<dbReference type="InterPro" id="IPR019734">
    <property type="entry name" value="TPR_rpt"/>
</dbReference>
<sequence>MGSARENGLPAKESALFKSIVKHYEIKQYKKGLKAADAVLKKFPEHGETLAMKGLLLNSLDKKAEAYELVRKGVKVDIQSQVCWHVYGLLYRSDREYLQAIKCYRGALRQEPDNMKILRDLSMLQIQMRDLPGFLETRQKLLTIKPTNRMHWFTFAISQHLLNRYTQAVGVVDAYEKTLEGAEAENDYEHSEMLLYKNMLLEEGGLLHKALDHLQEIEPQVVDKVSLREKSAQLLVMLGRFDEAKQAYNDLLDRNPEHFAYHGGLQAAQLRTTAVTERWLTCEVSAETEQQLRELYTQLQKRFPRSNVCRRLPLDFARDAAYFREVFSAYALPYLRKGVPSLSADVKPLLARADKREQIGQLIGEWLSALDTTGVLPDSKEVEMPQTLVWVLVLAAQHADACGSTVDALAHIDRAIAHTPTCLDLYLFKARLYKHAGDAPSASKWMDEARLMDLADRYCNTKATRYMLRANQVDEAAKTIALFTKDGDQHSNLFDMQCMWYELESGEAYLRLADYGRALKNFSAVEKHFTDILEDQFDFHTYCVRKMTLRAYVKLLRLEDGLWGHPFYVRAAGGLIETYLRLVDKPKLEAAAQAEEQLDEMSAAERKKAESKRRRAEAKAKAEALARKEVPAGSAGANSKGKKKDKGADEDPDGAALADVEDPLAKASGVLATLQMHAPSELRTHLYAVEISMRKGKLLLALRALIKAAALDRADPRVHRAVVLFVHEARSKELAPVLEEVVALNVRALGLADGMSVVQLNEAYGAAHGDSVAAQLVCAELSAVIEPTEKAAAIARLASLDLSHACLQETIDAHALVRKLADTVAAAAFKQRARERFPFATVFAPTEQAPGSA</sequence>
<gene>
    <name evidence="5" type="ORF">CLEP1334_LOCUS5683</name>
</gene>
<dbReference type="InterPro" id="IPR021183">
    <property type="entry name" value="NatA_aux_su"/>
</dbReference>
<dbReference type="Pfam" id="PF12569">
    <property type="entry name" value="NatA_aux_su"/>
    <property type="match status" value="1"/>
</dbReference>
<dbReference type="SUPFAM" id="SSF48452">
    <property type="entry name" value="TPR-like"/>
    <property type="match status" value="2"/>
</dbReference>
<feature type="region of interest" description="Disordered" evidence="4">
    <location>
        <begin position="598"/>
        <end position="656"/>
    </location>
</feature>
<dbReference type="FunFam" id="1.25.40.1040:FF:000003">
    <property type="entry name" value="N-terminal acetyltransferase A, auxiliary subunit"/>
    <property type="match status" value="1"/>
</dbReference>
<dbReference type="Gene3D" id="1.25.40.1010">
    <property type="match status" value="1"/>
</dbReference>
<evidence type="ECO:0000256" key="1">
    <source>
        <dbReference type="ARBA" id="ARBA00022737"/>
    </source>
</evidence>
<keyword evidence="1" id="KW-0677">Repeat</keyword>
<dbReference type="GO" id="GO:0005737">
    <property type="term" value="C:cytoplasm"/>
    <property type="evidence" value="ECO:0007669"/>
    <property type="project" value="TreeGrafter"/>
</dbReference>
<feature type="compositionally biased region" description="Basic and acidic residues" evidence="4">
    <location>
        <begin position="617"/>
        <end position="630"/>
    </location>
</feature>
<evidence type="ECO:0000256" key="2">
    <source>
        <dbReference type="ARBA" id="ARBA00022803"/>
    </source>
</evidence>
<proteinExistence type="predicted"/>
<dbReference type="InterPro" id="IPR011990">
    <property type="entry name" value="TPR-like_helical_dom_sf"/>
</dbReference>
<evidence type="ECO:0000256" key="4">
    <source>
        <dbReference type="SAM" id="MobiDB-lite"/>
    </source>
</evidence>
<dbReference type="Gene3D" id="1.25.40.1040">
    <property type="match status" value="1"/>
</dbReference>
<protein>
    <submittedName>
        <fullName evidence="5">Uncharacterized protein</fullName>
    </submittedName>
</protein>
<dbReference type="Pfam" id="PF13181">
    <property type="entry name" value="TPR_8"/>
    <property type="match status" value="1"/>
</dbReference>
<feature type="repeat" description="TPR" evidence="3">
    <location>
        <begin position="81"/>
        <end position="114"/>
    </location>
</feature>
<name>A0A7S0NSK1_9EUKA</name>
<organism evidence="5">
    <name type="scientific">Calcidiscus leptoporus</name>
    <dbReference type="NCBI Taxonomy" id="127549"/>
    <lineage>
        <taxon>Eukaryota</taxon>
        <taxon>Haptista</taxon>
        <taxon>Haptophyta</taxon>
        <taxon>Prymnesiophyceae</taxon>
        <taxon>Coccolithales</taxon>
        <taxon>Calcidiscaceae</taxon>
        <taxon>Calcidiscus</taxon>
    </lineage>
</organism>
<dbReference type="AlphaFoldDB" id="A0A7S0NSK1"/>
<accession>A0A7S0NSK1</accession>
<dbReference type="PANTHER" id="PTHR22767">
    <property type="entry name" value="N-TERMINAL ACETYLTRANSFERASE-RELATED"/>
    <property type="match status" value="1"/>
</dbReference>
<dbReference type="SMART" id="SM00028">
    <property type="entry name" value="TPR"/>
    <property type="match status" value="5"/>
</dbReference>
<dbReference type="PIRSF" id="PIRSF000422">
    <property type="entry name" value="N-terminal-AcTrfase-A_aux_su"/>
    <property type="match status" value="1"/>
</dbReference>
<dbReference type="EMBL" id="HBER01011400">
    <property type="protein sequence ID" value="CAD8530431.1"/>
    <property type="molecule type" value="Transcribed_RNA"/>
</dbReference>